<reference evidence="2" key="1">
    <citation type="submission" date="2018-04" db="EMBL/GenBank/DDBJ databases">
        <title>WGS assembly of Panicum hallii.</title>
        <authorList>
            <person name="Lovell J."/>
            <person name="Jenkins J."/>
            <person name="Lowry D."/>
            <person name="Mamidi S."/>
            <person name="Sreedasyam A."/>
            <person name="Weng X."/>
            <person name="Barry K."/>
            <person name="Bonette J."/>
            <person name="Campitelli B."/>
            <person name="Daum C."/>
            <person name="Gordon S."/>
            <person name="Gould B."/>
            <person name="Lipzen A."/>
            <person name="Macqueen A."/>
            <person name="Palacio-Mejia J."/>
            <person name="Plott C."/>
            <person name="Shakirov E."/>
            <person name="Shu S."/>
            <person name="Yoshinaga Y."/>
            <person name="Zane M."/>
            <person name="Rokhsar D."/>
            <person name="Grimwood J."/>
            <person name="Schmutz J."/>
            <person name="Juenger T."/>
        </authorList>
    </citation>
    <scope>NUCLEOTIDE SEQUENCE [LARGE SCALE GENOMIC DNA]</scope>
    <source>
        <strain evidence="2">FIL2</strain>
    </source>
</reference>
<feature type="compositionally biased region" description="Basic residues" evidence="1">
    <location>
        <begin position="1"/>
        <end position="17"/>
    </location>
</feature>
<name>A0A2T8I7Y7_9POAL</name>
<sequence length="80" mass="9139">MSSRRHPSGSKKRKKRKCLDELTESQRGSIDKFFKPNTSASRNQDEWAIVAVEEQTNTNPEDQDPTDDNVGINTDDNNCR</sequence>
<organism evidence="2">
    <name type="scientific">Panicum hallii</name>
    <dbReference type="NCBI Taxonomy" id="206008"/>
    <lineage>
        <taxon>Eukaryota</taxon>
        <taxon>Viridiplantae</taxon>
        <taxon>Streptophyta</taxon>
        <taxon>Embryophyta</taxon>
        <taxon>Tracheophyta</taxon>
        <taxon>Spermatophyta</taxon>
        <taxon>Magnoliopsida</taxon>
        <taxon>Liliopsida</taxon>
        <taxon>Poales</taxon>
        <taxon>Poaceae</taxon>
        <taxon>PACMAD clade</taxon>
        <taxon>Panicoideae</taxon>
        <taxon>Panicodae</taxon>
        <taxon>Paniceae</taxon>
        <taxon>Panicinae</taxon>
        <taxon>Panicum</taxon>
        <taxon>Panicum sect. Panicum</taxon>
    </lineage>
</organism>
<feature type="region of interest" description="Disordered" evidence="1">
    <location>
        <begin position="1"/>
        <end position="24"/>
    </location>
</feature>
<dbReference type="Proteomes" id="UP000243499">
    <property type="component" value="Chromosome 8"/>
</dbReference>
<proteinExistence type="predicted"/>
<feature type="region of interest" description="Disordered" evidence="1">
    <location>
        <begin position="51"/>
        <end position="80"/>
    </location>
</feature>
<protein>
    <submittedName>
        <fullName evidence="2">Uncharacterized protein</fullName>
    </submittedName>
</protein>
<dbReference type="AlphaFoldDB" id="A0A2T8I7Y7"/>
<accession>A0A2T8I7Y7</accession>
<dbReference type="Gramene" id="PVH33783">
    <property type="protein sequence ID" value="PVH33783"/>
    <property type="gene ID" value="PAHAL_8G064000"/>
</dbReference>
<evidence type="ECO:0000256" key="1">
    <source>
        <dbReference type="SAM" id="MobiDB-lite"/>
    </source>
</evidence>
<dbReference type="EMBL" id="CM008053">
    <property type="protein sequence ID" value="PVH33783.1"/>
    <property type="molecule type" value="Genomic_DNA"/>
</dbReference>
<gene>
    <name evidence="2" type="ORF">PAHAL_8G064000</name>
</gene>
<evidence type="ECO:0000313" key="2">
    <source>
        <dbReference type="EMBL" id="PVH33783.1"/>
    </source>
</evidence>
<feature type="compositionally biased region" description="Polar residues" evidence="1">
    <location>
        <begin position="71"/>
        <end position="80"/>
    </location>
</feature>